<dbReference type="Gene3D" id="3.40.50.20">
    <property type="match status" value="1"/>
</dbReference>
<comment type="caution">
    <text evidence="3">The sequence shown here is derived from an EMBL/GenBank/DDBJ whole genome shotgun (WGS) entry which is preliminary data.</text>
</comment>
<dbReference type="PANTHER" id="PTHR39962">
    <property type="entry name" value="BLL4848 PROTEIN"/>
    <property type="match status" value="1"/>
</dbReference>
<dbReference type="InterPro" id="IPR043167">
    <property type="entry name" value="LpxI_C_sf"/>
</dbReference>
<evidence type="ECO:0000313" key="3">
    <source>
        <dbReference type="EMBL" id="OUD08198.1"/>
    </source>
</evidence>
<evidence type="ECO:0000313" key="4">
    <source>
        <dbReference type="Proteomes" id="UP000194664"/>
    </source>
</evidence>
<dbReference type="OrthoDB" id="9789836at2"/>
<dbReference type="RefSeq" id="WP_086452437.1">
    <property type="nucleotide sequence ID" value="NZ_MSPP01000007.1"/>
</dbReference>
<evidence type="ECO:0008006" key="5">
    <source>
        <dbReference type="Google" id="ProtNLM"/>
    </source>
</evidence>
<evidence type="ECO:0000259" key="1">
    <source>
        <dbReference type="Pfam" id="PF06230"/>
    </source>
</evidence>
<dbReference type="Pfam" id="PF17930">
    <property type="entry name" value="LpxI_N"/>
    <property type="match status" value="1"/>
</dbReference>
<dbReference type="Pfam" id="PF06230">
    <property type="entry name" value="LpxI_C"/>
    <property type="match status" value="1"/>
</dbReference>
<dbReference type="Gene3D" id="3.40.140.80">
    <property type="match status" value="1"/>
</dbReference>
<protein>
    <recommendedName>
        <fullName evidence="5">Phosphatidate cytidylyltransferase</fullName>
    </recommendedName>
</protein>
<organism evidence="3 4">
    <name type="scientific">Marivivens niveibacter</name>
    <dbReference type="NCBI Taxonomy" id="1930667"/>
    <lineage>
        <taxon>Bacteria</taxon>
        <taxon>Pseudomonadati</taxon>
        <taxon>Pseudomonadota</taxon>
        <taxon>Alphaproteobacteria</taxon>
        <taxon>Rhodobacterales</taxon>
        <taxon>Paracoccaceae</taxon>
        <taxon>Marivivens group</taxon>
        <taxon>Marivivens</taxon>
    </lineage>
</organism>
<proteinExistence type="predicted"/>
<dbReference type="InterPro" id="IPR041255">
    <property type="entry name" value="LpxI_N"/>
</dbReference>
<sequence>MIALIAGTGDLPKALVAELPARDLIVCELLGFTPDLPDDFPRLQFRLETLGTLIQTLRDKGVEQVCMAGTIRRPGVDPTLIDDLTKPLVPAIMAALSKGDDGALRIVFELFENAGISVVAAHDIAPSLIPPHGVLTRHGPTDQHIADAEVGDQIIVEMGRKDSGQACIIQGRKLIVEEGVDGTDAMIASVCADPSDTPESAFEWFVGGVLDYIKGKGDAHLPAENGILFKAPKPNQDRRADLPVIGPKTAMRAAEAGLAGIVIEADGVMVLDLPPVRGILDAQGMFLWVRPRT</sequence>
<dbReference type="EMBL" id="MSPP01000007">
    <property type="protein sequence ID" value="OUD08198.1"/>
    <property type="molecule type" value="Genomic_DNA"/>
</dbReference>
<dbReference type="AlphaFoldDB" id="A0A251WVQ1"/>
<feature type="domain" description="LpxI C-terminal" evidence="1">
    <location>
        <begin position="131"/>
        <end position="288"/>
    </location>
</feature>
<dbReference type="InterPro" id="IPR010415">
    <property type="entry name" value="LpxI_C"/>
</dbReference>
<gene>
    <name evidence="3" type="ORF">BVC71_14640</name>
</gene>
<dbReference type="InterPro" id="IPR053174">
    <property type="entry name" value="LpxI"/>
</dbReference>
<evidence type="ECO:0000259" key="2">
    <source>
        <dbReference type="Pfam" id="PF17930"/>
    </source>
</evidence>
<dbReference type="PANTHER" id="PTHR39962:SF1">
    <property type="entry name" value="LPXI FAMILY PROTEIN"/>
    <property type="match status" value="1"/>
</dbReference>
<dbReference type="Proteomes" id="UP000194664">
    <property type="component" value="Unassembled WGS sequence"/>
</dbReference>
<name>A0A251WVQ1_9RHOB</name>
<feature type="domain" description="LpxI N-terminal" evidence="2">
    <location>
        <begin position="1"/>
        <end position="128"/>
    </location>
</feature>
<accession>A0A251WVQ1</accession>
<reference evidence="3 4" key="1">
    <citation type="submission" date="2016-12" db="EMBL/GenBank/DDBJ databases">
        <title>The draft genome sequence of HSLHS2.</title>
        <authorList>
            <person name="Hu D."/>
            <person name="Wang L."/>
            <person name="Shao Z."/>
        </authorList>
    </citation>
    <scope>NUCLEOTIDE SEQUENCE [LARGE SCALE GENOMIC DNA]</scope>
    <source>
        <strain evidence="3">MCCC 1A06712</strain>
    </source>
</reference>
<keyword evidence="4" id="KW-1185">Reference proteome</keyword>